<dbReference type="SUPFAM" id="SSF52129">
    <property type="entry name" value="Caspase-like"/>
    <property type="match status" value="1"/>
</dbReference>
<evidence type="ECO:0000313" key="3">
    <source>
        <dbReference type="EMBL" id="KAA6440647.1"/>
    </source>
</evidence>
<dbReference type="Proteomes" id="UP000323994">
    <property type="component" value="Unassembled WGS sequence"/>
</dbReference>
<protein>
    <recommendedName>
        <fullName evidence="2">Gingipain domain-containing protein</fullName>
    </recommendedName>
</protein>
<dbReference type="EMBL" id="VBSN01000027">
    <property type="protein sequence ID" value="KAA6440647.1"/>
    <property type="molecule type" value="Genomic_DNA"/>
</dbReference>
<dbReference type="Pfam" id="PF01364">
    <property type="entry name" value="Peptidase_C25"/>
    <property type="match status" value="1"/>
</dbReference>
<proteinExistence type="predicted"/>
<dbReference type="CDD" id="cd02258">
    <property type="entry name" value="Peptidase_C25_N"/>
    <property type="match status" value="1"/>
</dbReference>
<dbReference type="GO" id="GO:0006508">
    <property type="term" value="P:proteolysis"/>
    <property type="evidence" value="ECO:0007669"/>
    <property type="project" value="InterPro"/>
</dbReference>
<reference evidence="3 4" key="1">
    <citation type="submission" date="2019-05" db="EMBL/GenBank/DDBJ databases">
        <authorList>
            <person name="Qu J.-H."/>
        </authorList>
    </citation>
    <scope>NUCLEOTIDE SEQUENCE [LARGE SCALE GENOMIC DNA]</scope>
    <source>
        <strain evidence="3 4">NS28</strain>
    </source>
</reference>
<dbReference type="GO" id="GO:0008234">
    <property type="term" value="F:cysteine-type peptidase activity"/>
    <property type="evidence" value="ECO:0007669"/>
    <property type="project" value="InterPro"/>
</dbReference>
<accession>A0A5M8QWK5</accession>
<feature type="chain" id="PRO_5024438422" description="Gingipain domain-containing protein" evidence="1">
    <location>
        <begin position="22"/>
        <end position="1105"/>
    </location>
</feature>
<keyword evidence="1" id="KW-0732">Signal</keyword>
<dbReference type="Gene3D" id="3.40.50.1460">
    <property type="match status" value="1"/>
</dbReference>
<sequence>MKTFLSSILLILLLSVNQLFGQESASFANSWISYGKPYVKIGITAKGLYKVPFASLPAGFSTGQPSNLQLWHRGKQVAILSTDNNEILFFGVPNDGSSDSVFYQPTSSRLNPYFSMYSDESSYFLTNGETAGLRAEVINKPADTSIPVQTYFRKTNLNVFKDVYSMTTEDPNAPNLRNSFFEFSASKTGPAIIDGKTAVYPFELSGIKKTESEKATVKLLLHGRSSNSRNIEISVGKNEQSLRLVKSLSSAGFGATEYTFELEEGDTDENGKGVFTFKSGSTEDKLKRFSLTYFRISYPASPAIQGKTSYFDLPPVSQPFSRISLSGNPANAKFLDITDSDKPKIILGKADDLVISRTSGKVANMLVTDEISLVNPAKISNVQFNKQDVNSANYIIVSSENLLQGANSYAAYRSSVSGGGFKTAVVNIKDIYNQFNYGEPSPVAIRNFVDFALSSGSKDKYLLLLGKSVTHNERMVRELPDEVPTVGYPASDILLVEGLAGAPKNVQAIPVGRVSAITNQNVLDYLQKVKDYESNISGEYGWRKEVLHLNGGKSTEEITQLKNELASLEPFVINGSIGGKVTPFAKQQAMAEVESVNITPQVNEGVGLITYFGHGSTIRTDLNMGYITDGDRGYNNSGKYPMMYFNGCGVGNIFSARFNPNPNATDRYALSLDWLLAKNRGSVAIVANSFESFVSPSAKYLQVLYEKMFSDPATVNLSIGKILTAVSNQVLTSDNGVYAIANIHQSILQGDPALKLITVSKPDYSLDVNNSIKIYSKSPDKTIGSSDTLKLQIDIFNQGRFLKDDKLPVKITFHFKEGISSQTENIAAFPYQSTLDIIFPNKNQNIQRVEVQLDPDNMLDELNEKNNLAELEINWEIAANETLYPVETIKDIIPPLLNVEVNNRMIRNEEILLQNPLLNVTVNDDRLIVGDTALVDIFIKPCWNGNCEFEPVNYTAGKYDIQSLTARSFQINYYFDNLIKGKYELLINVRDQSGNSSLQPYRIRFEISEEVSQWSVTSSPNPSSSYIRFEARTVDFEQIQSLEYSVYNLKGIKVGEKIIDKVQADVNEWYWQPDDQPSGLYIYKVIRKGKDSTSKQLTGKILIVK</sequence>
<name>A0A5M8QWK5_9BACT</name>
<dbReference type="AlphaFoldDB" id="A0A5M8QWK5"/>
<evidence type="ECO:0000256" key="1">
    <source>
        <dbReference type="SAM" id="SignalP"/>
    </source>
</evidence>
<organism evidence="3 4">
    <name type="scientific">Dyadobacter flavalbus</name>
    <dbReference type="NCBI Taxonomy" id="2579942"/>
    <lineage>
        <taxon>Bacteria</taxon>
        <taxon>Pseudomonadati</taxon>
        <taxon>Bacteroidota</taxon>
        <taxon>Cytophagia</taxon>
        <taxon>Cytophagales</taxon>
        <taxon>Spirosomataceae</taxon>
        <taxon>Dyadobacter</taxon>
    </lineage>
</organism>
<evidence type="ECO:0000259" key="2">
    <source>
        <dbReference type="Pfam" id="PF01364"/>
    </source>
</evidence>
<dbReference type="InterPro" id="IPR001769">
    <property type="entry name" value="Gingipain"/>
</dbReference>
<keyword evidence="4" id="KW-1185">Reference proteome</keyword>
<dbReference type="InterPro" id="IPR029030">
    <property type="entry name" value="Caspase-like_dom_sf"/>
</dbReference>
<feature type="signal peptide" evidence="1">
    <location>
        <begin position="1"/>
        <end position="21"/>
    </location>
</feature>
<comment type="caution">
    <text evidence="3">The sequence shown here is derived from an EMBL/GenBank/DDBJ whole genome shotgun (WGS) entry which is preliminary data.</text>
</comment>
<gene>
    <name evidence="3" type="ORF">FEM33_08695</name>
</gene>
<evidence type="ECO:0000313" key="4">
    <source>
        <dbReference type="Proteomes" id="UP000323994"/>
    </source>
</evidence>
<feature type="domain" description="Gingipain" evidence="2">
    <location>
        <begin position="394"/>
        <end position="756"/>
    </location>
</feature>